<sequence length="213" mass="23058">MNPYVLELAALMAVFSFVIVVPGADLAMVMRQSIVHGRRAAIWTSLGIGVALLFHISYTILGLGLIVSQSVFAFNLVKYAGAAYLFWLGWRSLRDASMPEMPEPDAVEPARTMSGAKAFGIGFLTNALNPKPVVFFLSLFSSLVSLSTPASVKFGYGLVMASALILWFVGVSVFFTIPAVRDGFRRAGRWISRATGLVFIGLGFKLATEKMHG</sequence>
<protein>
    <submittedName>
        <fullName evidence="1">LysE family transporter</fullName>
    </submittedName>
</protein>
<reference evidence="1" key="1">
    <citation type="submission" date="2022-11" db="EMBL/GenBank/DDBJ databases">
        <title>beta-Carotene-producing bacterium, Jeongeuplla avenae sp. nov., alleviates the salt stress of Arabidopsis seedlings.</title>
        <authorList>
            <person name="Jiang L."/>
            <person name="Lee J."/>
        </authorList>
    </citation>
    <scope>NUCLEOTIDE SEQUENCE</scope>
    <source>
        <strain evidence="1">DY_R2A_6</strain>
    </source>
</reference>
<dbReference type="Proteomes" id="UP001163223">
    <property type="component" value="Chromosome"/>
</dbReference>
<evidence type="ECO:0000313" key="2">
    <source>
        <dbReference type="Proteomes" id="UP001163223"/>
    </source>
</evidence>
<keyword evidence="2" id="KW-1185">Reference proteome</keyword>
<organism evidence="1 2">
    <name type="scientific">Antarcticirhabdus aurantiaca</name>
    <dbReference type="NCBI Taxonomy" id="2606717"/>
    <lineage>
        <taxon>Bacteria</taxon>
        <taxon>Pseudomonadati</taxon>
        <taxon>Pseudomonadota</taxon>
        <taxon>Alphaproteobacteria</taxon>
        <taxon>Hyphomicrobiales</taxon>
        <taxon>Aurantimonadaceae</taxon>
        <taxon>Antarcticirhabdus</taxon>
    </lineage>
</organism>
<evidence type="ECO:0000313" key="1">
    <source>
        <dbReference type="EMBL" id="WAJ28680.1"/>
    </source>
</evidence>
<accession>A0ACD4NPE6</accession>
<dbReference type="EMBL" id="CP113520">
    <property type="protein sequence ID" value="WAJ28680.1"/>
    <property type="molecule type" value="Genomic_DNA"/>
</dbReference>
<proteinExistence type="predicted"/>
<gene>
    <name evidence="1" type="ORF">OXU80_28445</name>
</gene>
<name>A0ACD4NPE6_9HYPH</name>